<evidence type="ECO:0000256" key="1">
    <source>
        <dbReference type="ARBA" id="ARBA00004141"/>
    </source>
</evidence>
<keyword evidence="2 6" id="KW-0812">Transmembrane</keyword>
<keyword evidence="9" id="KW-1185">Reference proteome</keyword>
<dbReference type="SUPFAM" id="SSF103473">
    <property type="entry name" value="MFS general substrate transporter"/>
    <property type="match status" value="1"/>
</dbReference>
<keyword evidence="3 6" id="KW-1133">Transmembrane helix</keyword>
<gene>
    <name evidence="8" type="ORF">ABVK25_011945</name>
</gene>
<evidence type="ECO:0000256" key="6">
    <source>
        <dbReference type="SAM" id="Phobius"/>
    </source>
</evidence>
<feature type="transmembrane region" description="Helical" evidence="6">
    <location>
        <begin position="463"/>
        <end position="489"/>
    </location>
</feature>
<evidence type="ECO:0000256" key="5">
    <source>
        <dbReference type="SAM" id="MobiDB-lite"/>
    </source>
</evidence>
<feature type="compositionally biased region" description="Basic and acidic residues" evidence="5">
    <location>
        <begin position="65"/>
        <end position="81"/>
    </location>
</feature>
<dbReference type="InterPro" id="IPR011701">
    <property type="entry name" value="MFS"/>
</dbReference>
<dbReference type="EMBL" id="JBHFEH010000130">
    <property type="protein sequence ID" value="KAL2045924.1"/>
    <property type="molecule type" value="Genomic_DNA"/>
</dbReference>
<evidence type="ECO:0000313" key="9">
    <source>
        <dbReference type="Proteomes" id="UP001590951"/>
    </source>
</evidence>
<feature type="transmembrane region" description="Helical" evidence="6">
    <location>
        <begin position="243"/>
        <end position="267"/>
    </location>
</feature>
<feature type="transmembrane region" description="Helical" evidence="6">
    <location>
        <begin position="158"/>
        <end position="175"/>
    </location>
</feature>
<feature type="transmembrane region" description="Helical" evidence="6">
    <location>
        <begin position="215"/>
        <end position="236"/>
    </location>
</feature>
<feature type="transmembrane region" description="Helical" evidence="6">
    <location>
        <begin position="352"/>
        <end position="371"/>
    </location>
</feature>
<evidence type="ECO:0000256" key="3">
    <source>
        <dbReference type="ARBA" id="ARBA00022989"/>
    </source>
</evidence>
<protein>
    <recommendedName>
        <fullName evidence="7">Major facilitator superfamily (MFS) profile domain-containing protein</fullName>
    </recommendedName>
</protein>
<comment type="caution">
    <text evidence="8">The sequence shown here is derived from an EMBL/GenBank/DDBJ whole genome shotgun (WGS) entry which is preliminary data.</text>
</comment>
<comment type="subcellular location">
    <subcellularLocation>
        <location evidence="1">Membrane</location>
        <topology evidence="1">Multi-pass membrane protein</topology>
    </subcellularLocation>
</comment>
<feature type="transmembrane region" description="Helical" evidence="6">
    <location>
        <begin position="279"/>
        <end position="305"/>
    </location>
</feature>
<dbReference type="InterPro" id="IPR020846">
    <property type="entry name" value="MFS_dom"/>
</dbReference>
<feature type="region of interest" description="Disordered" evidence="5">
    <location>
        <begin position="1"/>
        <end position="112"/>
    </location>
</feature>
<evidence type="ECO:0000313" key="8">
    <source>
        <dbReference type="EMBL" id="KAL2045924.1"/>
    </source>
</evidence>
<name>A0ABR4AK92_9LECA</name>
<dbReference type="CDD" id="cd17323">
    <property type="entry name" value="MFS_Tpo1_MDR_like"/>
    <property type="match status" value="1"/>
</dbReference>
<feature type="domain" description="Major facilitator superfamily (MFS) profile" evidence="7">
    <location>
        <begin position="120"/>
        <end position="551"/>
    </location>
</feature>
<evidence type="ECO:0000256" key="4">
    <source>
        <dbReference type="ARBA" id="ARBA00023136"/>
    </source>
</evidence>
<accession>A0ABR4AK92</accession>
<feature type="transmembrane region" description="Helical" evidence="6">
    <location>
        <begin position="187"/>
        <end position="203"/>
    </location>
</feature>
<dbReference type="Gene3D" id="1.20.1250.20">
    <property type="entry name" value="MFS general substrate transporter like domains"/>
    <property type="match status" value="1"/>
</dbReference>
<feature type="transmembrane region" description="Helical" evidence="6">
    <location>
        <begin position="432"/>
        <end position="451"/>
    </location>
</feature>
<dbReference type="PROSITE" id="PS50850">
    <property type="entry name" value="MFS"/>
    <property type="match status" value="1"/>
</dbReference>
<keyword evidence="4 6" id="KW-0472">Membrane</keyword>
<reference evidence="8 9" key="1">
    <citation type="submission" date="2024-09" db="EMBL/GenBank/DDBJ databases">
        <title>Rethinking Asexuality: The Enigmatic Case of Functional Sexual Genes in Lepraria (Stereocaulaceae).</title>
        <authorList>
            <person name="Doellman M."/>
            <person name="Sun Y."/>
            <person name="Barcenas-Pena A."/>
            <person name="Lumbsch H.T."/>
            <person name="Grewe F."/>
        </authorList>
    </citation>
    <scope>NUCLEOTIDE SEQUENCE [LARGE SCALE GENOMIC DNA]</scope>
    <source>
        <strain evidence="8 9">Grewe 0041</strain>
    </source>
</reference>
<dbReference type="PANTHER" id="PTHR23502:SF47">
    <property type="entry name" value="MAJOR FACILITATOR SUPERFAMILY (MFS) PROFILE DOMAIN-CONTAINING PROTEIN-RELATED"/>
    <property type="match status" value="1"/>
</dbReference>
<dbReference type="Pfam" id="PF07690">
    <property type="entry name" value="MFS_1"/>
    <property type="match status" value="1"/>
</dbReference>
<proteinExistence type="predicted"/>
<feature type="compositionally biased region" description="Low complexity" evidence="5">
    <location>
        <begin position="36"/>
        <end position="46"/>
    </location>
</feature>
<feature type="transmembrane region" description="Helical" evidence="6">
    <location>
        <begin position="118"/>
        <end position="138"/>
    </location>
</feature>
<feature type="compositionally biased region" description="Basic and acidic residues" evidence="5">
    <location>
        <begin position="47"/>
        <end position="58"/>
    </location>
</feature>
<sequence length="561" mass="61962">MVDNPGDQSDENSSHTLSTEPVRLQQLHATPGNGDQTTSSSSARQSTHIEEKELDVEKGMSNGEDVDKSAATEKIEVKKEAQNTAGMLNEKDKDSNLIGWEGPDDPQNPQNWPKSKKYLVTVLYSILTFTLTFSSSIFSTATEATSKEFGVSPEVMTLGTSLIVLGFAVGPMLWGPLSELYGRRPPLFVGYFIFAIFQIPVAVARNVETIMLFRFLQGVFGASTMAVIGGALADFWGPVERGLALGLFTGAVFIGPVAGPIAGGFIVMNHNLGWRWTAYMTFILAMPFWLIAFILCSESYAPVILQRKASRLRFETKNWALHATADEQRVDLRNIAQRYLLRPAAMMAREPILLLVTLYMSFIYGVVYLFFEAYPIAFQEQRHWNLGVGALPFLGITLGVMTGLSIIVYTSQTRFKRKMLANGGKPIPEERLLPMILGAILLPIGLFWFAWTSSPSVHWVAQVLAGIPIGVAVELILLQGMSYIIDVYLMFANSALAGNTFVRSLFGGAFPMFAAGMYHKLGVDWATSLLGFIGIAFLPCPLLFFIYGKKIRGWSKYSQKM</sequence>
<evidence type="ECO:0000256" key="2">
    <source>
        <dbReference type="ARBA" id="ARBA00022692"/>
    </source>
</evidence>
<organism evidence="8 9">
    <name type="scientific">Lepraria finkii</name>
    <dbReference type="NCBI Taxonomy" id="1340010"/>
    <lineage>
        <taxon>Eukaryota</taxon>
        <taxon>Fungi</taxon>
        <taxon>Dikarya</taxon>
        <taxon>Ascomycota</taxon>
        <taxon>Pezizomycotina</taxon>
        <taxon>Lecanoromycetes</taxon>
        <taxon>OSLEUM clade</taxon>
        <taxon>Lecanoromycetidae</taxon>
        <taxon>Lecanorales</taxon>
        <taxon>Lecanorineae</taxon>
        <taxon>Stereocaulaceae</taxon>
        <taxon>Lepraria</taxon>
    </lineage>
</organism>
<feature type="transmembrane region" description="Helical" evidence="6">
    <location>
        <begin position="525"/>
        <end position="547"/>
    </location>
</feature>
<dbReference type="PANTHER" id="PTHR23502">
    <property type="entry name" value="MAJOR FACILITATOR SUPERFAMILY"/>
    <property type="match status" value="1"/>
</dbReference>
<feature type="transmembrane region" description="Helical" evidence="6">
    <location>
        <begin position="391"/>
        <end position="411"/>
    </location>
</feature>
<dbReference type="Proteomes" id="UP001590951">
    <property type="component" value="Unassembled WGS sequence"/>
</dbReference>
<evidence type="ECO:0000259" key="7">
    <source>
        <dbReference type="PROSITE" id="PS50850"/>
    </source>
</evidence>
<dbReference type="InterPro" id="IPR036259">
    <property type="entry name" value="MFS_trans_sf"/>
</dbReference>